<dbReference type="EMBL" id="HG793126">
    <property type="protein sequence ID" value="CDK25904.1"/>
    <property type="molecule type" value="Genomic_DNA"/>
</dbReference>
<organism evidence="1 2">
    <name type="scientific">Kuraishia capsulata CBS 1993</name>
    <dbReference type="NCBI Taxonomy" id="1382522"/>
    <lineage>
        <taxon>Eukaryota</taxon>
        <taxon>Fungi</taxon>
        <taxon>Dikarya</taxon>
        <taxon>Ascomycota</taxon>
        <taxon>Saccharomycotina</taxon>
        <taxon>Pichiomycetes</taxon>
        <taxon>Pichiales</taxon>
        <taxon>Pichiaceae</taxon>
        <taxon>Kuraishia</taxon>
    </lineage>
</organism>
<dbReference type="AlphaFoldDB" id="W6MHT4"/>
<dbReference type="RefSeq" id="XP_022457914.1">
    <property type="nucleotide sequence ID" value="XM_022604099.1"/>
</dbReference>
<protein>
    <submittedName>
        <fullName evidence="1">Uncharacterized protein</fullName>
    </submittedName>
</protein>
<proteinExistence type="predicted"/>
<dbReference type="HOGENOM" id="CLU_2250554_0_0_1"/>
<dbReference type="Proteomes" id="UP000019384">
    <property type="component" value="Unassembled WGS sequence"/>
</dbReference>
<accession>W6MHT4</accession>
<gene>
    <name evidence="1" type="ORF">KUCA_T00001875001</name>
</gene>
<sequence length="104" mass="11579">MNEAFSILKCGEAGGRWKICHVICRKLRAGHTEVGSGEAKNKVCFNEYIGEIPRLFDTLCGGFWLVNCKTAFLVYLLESCALFQPAADGLLLAKSLWNMRTEFG</sequence>
<dbReference type="GeneID" id="34519302"/>
<reference evidence="1" key="2">
    <citation type="submission" date="2014-02" db="EMBL/GenBank/DDBJ databases">
        <title>Complete DNA sequence of /Kuraishia capsulata/ illustrates novel genomic features among budding yeasts (/Saccharomycotina/).</title>
        <authorList>
            <person name="Morales L."/>
            <person name="Noel B."/>
            <person name="Porcel B."/>
            <person name="Marcet-Houben M."/>
            <person name="Hullo M-F."/>
            <person name="Sacerdot C."/>
            <person name="Tekaia F."/>
            <person name="Leh-Louis V."/>
            <person name="Despons L."/>
            <person name="Khanna V."/>
            <person name="Aury J-M."/>
            <person name="Barbe V."/>
            <person name="Couloux A."/>
            <person name="Labadie K."/>
            <person name="Pelletier E."/>
            <person name="Souciet J-L."/>
            <person name="Boekhout T."/>
            <person name="Gabaldon T."/>
            <person name="Wincker P."/>
            <person name="Dujon B."/>
        </authorList>
    </citation>
    <scope>NUCLEOTIDE SEQUENCE</scope>
    <source>
        <strain evidence="1">CBS 1993</strain>
    </source>
</reference>
<reference evidence="1" key="1">
    <citation type="submission" date="2013-12" db="EMBL/GenBank/DDBJ databases">
        <authorList>
            <person name="Genoscope - CEA"/>
        </authorList>
    </citation>
    <scope>NUCLEOTIDE SEQUENCE</scope>
    <source>
        <strain evidence="1">CBS 1993</strain>
    </source>
</reference>
<evidence type="ECO:0000313" key="2">
    <source>
        <dbReference type="Proteomes" id="UP000019384"/>
    </source>
</evidence>
<evidence type="ECO:0000313" key="1">
    <source>
        <dbReference type="EMBL" id="CDK25904.1"/>
    </source>
</evidence>
<keyword evidence="2" id="KW-1185">Reference proteome</keyword>
<name>W6MHT4_9ASCO</name>